<dbReference type="PROSITE" id="PS51257">
    <property type="entry name" value="PROKAR_LIPOPROTEIN"/>
    <property type="match status" value="1"/>
</dbReference>
<dbReference type="OrthoDB" id="6335931at2759"/>
<organism evidence="2 3">
    <name type="scientific">Cinara cedri</name>
    <dbReference type="NCBI Taxonomy" id="506608"/>
    <lineage>
        <taxon>Eukaryota</taxon>
        <taxon>Metazoa</taxon>
        <taxon>Ecdysozoa</taxon>
        <taxon>Arthropoda</taxon>
        <taxon>Hexapoda</taxon>
        <taxon>Insecta</taxon>
        <taxon>Pterygota</taxon>
        <taxon>Neoptera</taxon>
        <taxon>Paraneoptera</taxon>
        <taxon>Hemiptera</taxon>
        <taxon>Sternorrhyncha</taxon>
        <taxon>Aphidomorpha</taxon>
        <taxon>Aphidoidea</taxon>
        <taxon>Aphididae</taxon>
        <taxon>Lachninae</taxon>
        <taxon>Cinara</taxon>
    </lineage>
</organism>
<gene>
    <name evidence="2" type="ORF">CINCED_3A007225</name>
</gene>
<dbReference type="AlphaFoldDB" id="A0A5E4MDU0"/>
<protein>
    <recommendedName>
        <fullName evidence="4">DUF19 domain-containing protein</fullName>
    </recommendedName>
</protein>
<evidence type="ECO:0000313" key="3">
    <source>
        <dbReference type="Proteomes" id="UP000325440"/>
    </source>
</evidence>
<dbReference type="Proteomes" id="UP000325440">
    <property type="component" value="Unassembled WGS sequence"/>
</dbReference>
<sequence>MIYFLNKLFHWFLILIIIGCCSYNCSAQVDFNEKCLPQLADTCFRKLSKSLNCYNSIICEDPKTFCELLDDSLQCSADIISSDCSVKNGTARFDSWYKGFRSVYSYMCHPTKVNGSQETELPNFRNSECWNKQRFIDCVGNMLNIHHVVDMLNISYDYKECVRMMIAMISCNTISQHPSCDHGQFINNLLFLFFSEHKCNDFDVPEKTNGAMSLFGLLPLYPLVSVVMLLNRLQKDWP</sequence>
<accession>A0A5E4MDU0</accession>
<dbReference type="EMBL" id="CABPRJ010000516">
    <property type="protein sequence ID" value="VVC30429.1"/>
    <property type="molecule type" value="Genomic_DNA"/>
</dbReference>
<name>A0A5E4MDU0_9HEMI</name>
<proteinExistence type="predicted"/>
<evidence type="ECO:0000256" key="1">
    <source>
        <dbReference type="SAM" id="SignalP"/>
    </source>
</evidence>
<feature type="chain" id="PRO_5022669116" description="DUF19 domain-containing protein" evidence="1">
    <location>
        <begin position="28"/>
        <end position="238"/>
    </location>
</feature>
<evidence type="ECO:0008006" key="4">
    <source>
        <dbReference type="Google" id="ProtNLM"/>
    </source>
</evidence>
<keyword evidence="3" id="KW-1185">Reference proteome</keyword>
<evidence type="ECO:0000313" key="2">
    <source>
        <dbReference type="EMBL" id="VVC30429.1"/>
    </source>
</evidence>
<keyword evidence="1" id="KW-0732">Signal</keyword>
<feature type="signal peptide" evidence="1">
    <location>
        <begin position="1"/>
        <end position="27"/>
    </location>
</feature>
<reference evidence="2 3" key="1">
    <citation type="submission" date="2019-08" db="EMBL/GenBank/DDBJ databases">
        <authorList>
            <person name="Alioto T."/>
            <person name="Alioto T."/>
            <person name="Gomez Garrido J."/>
        </authorList>
    </citation>
    <scope>NUCLEOTIDE SEQUENCE [LARGE SCALE GENOMIC DNA]</scope>
</reference>